<dbReference type="Gene3D" id="3.90.215.10">
    <property type="entry name" value="Gamma Fibrinogen, chain A, domain 1"/>
    <property type="match status" value="1"/>
</dbReference>
<dbReference type="InterPro" id="IPR002181">
    <property type="entry name" value="Fibrinogen_a/b/g_C_dom"/>
</dbReference>
<dbReference type="PANTHER" id="PTHR19143:SF458">
    <property type="entry name" value="FIBRINOGEN C-TERMINAL DOMAIN-CONTAINING PROTEIN-RELATED"/>
    <property type="match status" value="1"/>
</dbReference>
<gene>
    <name evidence="3" type="primary">ORF206751</name>
</gene>
<name>A0A0B7BR23_9EUPU</name>
<dbReference type="SMART" id="SM00186">
    <property type="entry name" value="FBG"/>
    <property type="match status" value="1"/>
</dbReference>
<dbReference type="EMBL" id="HACG01048543">
    <property type="protein sequence ID" value="CEK95408.1"/>
    <property type="molecule type" value="Transcribed_RNA"/>
</dbReference>
<sequence length="130" mass="14764">GLDNIHNLTSHGYTVLRVDMEYQDKKYFAQYSSFSVSDELSKYQLTVSGHTGTASDSLSYHNNMKFSTYDQDNDLYSGNCASDYQGAWWFNTCFTAFLNGVWASNDNTGSYWFGAISNSVSFSEMKVRRV</sequence>
<feature type="non-terminal residue" evidence="3">
    <location>
        <position position="1"/>
    </location>
</feature>
<dbReference type="Pfam" id="PF00147">
    <property type="entry name" value="Fibrinogen_C"/>
    <property type="match status" value="1"/>
</dbReference>
<dbReference type="InterPro" id="IPR050373">
    <property type="entry name" value="Fibrinogen_C-term_domain"/>
</dbReference>
<dbReference type="AlphaFoldDB" id="A0A0B7BR23"/>
<organism evidence="3">
    <name type="scientific">Arion vulgaris</name>
    <dbReference type="NCBI Taxonomy" id="1028688"/>
    <lineage>
        <taxon>Eukaryota</taxon>
        <taxon>Metazoa</taxon>
        <taxon>Spiralia</taxon>
        <taxon>Lophotrochozoa</taxon>
        <taxon>Mollusca</taxon>
        <taxon>Gastropoda</taxon>
        <taxon>Heterobranchia</taxon>
        <taxon>Euthyneura</taxon>
        <taxon>Panpulmonata</taxon>
        <taxon>Eupulmonata</taxon>
        <taxon>Stylommatophora</taxon>
        <taxon>Helicina</taxon>
        <taxon>Arionoidea</taxon>
        <taxon>Arionidae</taxon>
        <taxon>Arion</taxon>
    </lineage>
</organism>
<accession>A0A0B7BR23</accession>
<dbReference type="GO" id="GO:0005615">
    <property type="term" value="C:extracellular space"/>
    <property type="evidence" value="ECO:0007669"/>
    <property type="project" value="TreeGrafter"/>
</dbReference>
<evidence type="ECO:0000256" key="1">
    <source>
        <dbReference type="ARBA" id="ARBA00023157"/>
    </source>
</evidence>
<evidence type="ECO:0000313" key="3">
    <source>
        <dbReference type="EMBL" id="CEK95408.1"/>
    </source>
</evidence>
<reference evidence="3" key="1">
    <citation type="submission" date="2014-12" db="EMBL/GenBank/DDBJ databases">
        <title>Insight into the proteome of Arion vulgaris.</title>
        <authorList>
            <person name="Aradska J."/>
            <person name="Bulat T."/>
            <person name="Smidak R."/>
            <person name="Sarate P."/>
            <person name="Gangsoo J."/>
            <person name="Sialana F."/>
            <person name="Bilban M."/>
            <person name="Lubec G."/>
        </authorList>
    </citation>
    <scope>NUCLEOTIDE SEQUENCE</scope>
    <source>
        <tissue evidence="3">Skin</tissue>
    </source>
</reference>
<dbReference type="PROSITE" id="PS00514">
    <property type="entry name" value="FIBRINOGEN_C_1"/>
    <property type="match status" value="1"/>
</dbReference>
<proteinExistence type="predicted"/>
<evidence type="ECO:0000259" key="2">
    <source>
        <dbReference type="PROSITE" id="PS51406"/>
    </source>
</evidence>
<dbReference type="InterPro" id="IPR020837">
    <property type="entry name" value="Fibrinogen_CS"/>
</dbReference>
<dbReference type="InterPro" id="IPR036056">
    <property type="entry name" value="Fibrinogen-like_C"/>
</dbReference>
<keyword evidence="1" id="KW-1015">Disulfide bond</keyword>
<dbReference type="SUPFAM" id="SSF56496">
    <property type="entry name" value="Fibrinogen C-terminal domain-like"/>
    <property type="match status" value="1"/>
</dbReference>
<dbReference type="PROSITE" id="PS51406">
    <property type="entry name" value="FIBRINOGEN_C_2"/>
    <property type="match status" value="1"/>
</dbReference>
<dbReference type="InterPro" id="IPR014716">
    <property type="entry name" value="Fibrinogen_a/b/g_C_1"/>
</dbReference>
<feature type="domain" description="Fibrinogen C-terminal" evidence="2">
    <location>
        <begin position="1"/>
        <end position="130"/>
    </location>
</feature>
<protein>
    <recommendedName>
        <fullName evidence="2">Fibrinogen C-terminal domain-containing protein</fullName>
    </recommendedName>
</protein>
<dbReference type="PANTHER" id="PTHR19143">
    <property type="entry name" value="FIBRINOGEN/TENASCIN/ANGIOPOEITIN"/>
    <property type="match status" value="1"/>
</dbReference>